<organism evidence="2 3">
    <name type="scientific">Tilletia horrida</name>
    <dbReference type="NCBI Taxonomy" id="155126"/>
    <lineage>
        <taxon>Eukaryota</taxon>
        <taxon>Fungi</taxon>
        <taxon>Dikarya</taxon>
        <taxon>Basidiomycota</taxon>
        <taxon>Ustilaginomycotina</taxon>
        <taxon>Exobasidiomycetes</taxon>
        <taxon>Tilletiales</taxon>
        <taxon>Tilletiaceae</taxon>
        <taxon>Tilletia</taxon>
    </lineage>
</organism>
<accession>A0AAN6GGT8</accession>
<protein>
    <submittedName>
        <fullName evidence="2">Uncharacterized protein</fullName>
    </submittedName>
</protein>
<gene>
    <name evidence="2" type="ORF">OC842_001237</name>
</gene>
<evidence type="ECO:0000313" key="2">
    <source>
        <dbReference type="EMBL" id="KAK0538605.1"/>
    </source>
</evidence>
<keyword evidence="3" id="KW-1185">Reference proteome</keyword>
<feature type="compositionally biased region" description="Low complexity" evidence="1">
    <location>
        <begin position="183"/>
        <end position="195"/>
    </location>
</feature>
<proteinExistence type="predicted"/>
<dbReference type="Proteomes" id="UP001176521">
    <property type="component" value="Unassembled WGS sequence"/>
</dbReference>
<evidence type="ECO:0000256" key="1">
    <source>
        <dbReference type="SAM" id="MobiDB-lite"/>
    </source>
</evidence>
<feature type="region of interest" description="Disordered" evidence="1">
    <location>
        <begin position="62"/>
        <end position="269"/>
    </location>
</feature>
<feature type="compositionally biased region" description="Polar residues" evidence="1">
    <location>
        <begin position="196"/>
        <end position="220"/>
    </location>
</feature>
<feature type="region of interest" description="Disordered" evidence="1">
    <location>
        <begin position="1"/>
        <end position="20"/>
    </location>
</feature>
<dbReference type="EMBL" id="JAPDMQ010000042">
    <property type="protein sequence ID" value="KAK0538605.1"/>
    <property type="molecule type" value="Genomic_DNA"/>
</dbReference>
<evidence type="ECO:0000313" key="3">
    <source>
        <dbReference type="Proteomes" id="UP001176521"/>
    </source>
</evidence>
<sequence length="331" mass="34612">MSSQSPVKKRTRVSREARTIVRSVETSGSVISLTQGGTTYWQESEDADALIALTQRGSFRAVAEMDEESEEESALGGSEKHAGDDLDGGAGGDPSSDAESSDAEQTPPSSALTDPFASAPRSALRPRMVPSPLRELFGSSPPSSQPFGWTGASTTAPDLREHPSPRPSSSSSGAAHPSERVTSAAASSSPSAPVAQTTVSAVSGLTSAPLSTQSIGTSTVRPIPSSSSTECSSAQRRKSSSKSTAVAHVLTASGQPLSNPFAAPHLTPSDIHSPSARRAIQGAAIPPMDRWRLERVFYYDPDNPPKEIKHTKGSKTAYIIKQKESMQSVPT</sequence>
<dbReference type="AlphaFoldDB" id="A0AAN6GGT8"/>
<reference evidence="2" key="1">
    <citation type="journal article" date="2023" name="PhytoFront">
        <title>Draft Genome Resources of Seven Strains of Tilletia horrida, Causal Agent of Kernel Smut of Rice.</title>
        <authorList>
            <person name="Khanal S."/>
            <person name="Antony Babu S."/>
            <person name="Zhou X.G."/>
        </authorList>
    </citation>
    <scope>NUCLEOTIDE SEQUENCE</scope>
    <source>
        <strain evidence="2">TX3</strain>
    </source>
</reference>
<name>A0AAN6GGT8_9BASI</name>
<feature type="compositionally biased region" description="Low complexity" evidence="1">
    <location>
        <begin position="167"/>
        <end position="176"/>
    </location>
</feature>
<comment type="caution">
    <text evidence="2">The sequence shown here is derived from an EMBL/GenBank/DDBJ whole genome shotgun (WGS) entry which is preliminary data.</text>
</comment>
<feature type="compositionally biased region" description="Acidic residues" evidence="1">
    <location>
        <begin position="64"/>
        <end position="73"/>
    </location>
</feature>
<feature type="compositionally biased region" description="Low complexity" evidence="1">
    <location>
        <begin position="225"/>
        <end position="234"/>
    </location>
</feature>